<dbReference type="Proteomes" id="UP000476176">
    <property type="component" value="Unassembled WGS sequence"/>
</dbReference>
<organism evidence="2 7">
    <name type="scientific">Phytophthora fragariae</name>
    <dbReference type="NCBI Taxonomy" id="53985"/>
    <lineage>
        <taxon>Eukaryota</taxon>
        <taxon>Sar</taxon>
        <taxon>Stramenopiles</taxon>
        <taxon>Oomycota</taxon>
        <taxon>Peronosporomycetes</taxon>
        <taxon>Peronosporales</taxon>
        <taxon>Peronosporaceae</taxon>
        <taxon>Phytophthora</taxon>
    </lineage>
</organism>
<gene>
    <name evidence="3" type="ORF">PF004_g8974</name>
    <name evidence="4" type="ORF">PF008_g9124</name>
    <name evidence="2" type="ORF">PF010_g9257</name>
</gene>
<evidence type="ECO:0000313" key="4">
    <source>
        <dbReference type="EMBL" id="KAE9344655.1"/>
    </source>
</evidence>
<protein>
    <submittedName>
        <fullName evidence="2">Uncharacterized protein</fullName>
    </submittedName>
</protein>
<dbReference type="EMBL" id="QXGC01000429">
    <property type="protein sequence ID" value="KAE9235988.1"/>
    <property type="molecule type" value="Genomic_DNA"/>
</dbReference>
<evidence type="ECO:0000313" key="7">
    <source>
        <dbReference type="Proteomes" id="UP000488956"/>
    </source>
</evidence>
<feature type="region of interest" description="Disordered" evidence="1">
    <location>
        <begin position="78"/>
        <end position="108"/>
    </location>
</feature>
<reference evidence="5 6" key="1">
    <citation type="submission" date="2018-09" db="EMBL/GenBank/DDBJ databases">
        <title>Genomic investigation of the strawberry pathogen Phytophthora fragariae indicates pathogenicity is determined by transcriptional variation in three key races.</title>
        <authorList>
            <person name="Adams T.M."/>
            <person name="Armitage A.D."/>
            <person name="Sobczyk M.K."/>
            <person name="Bates H.J."/>
            <person name="Dunwell J.M."/>
            <person name="Nellist C.F."/>
            <person name="Harrison R.J."/>
        </authorList>
    </citation>
    <scope>NUCLEOTIDE SEQUENCE [LARGE SCALE GENOMIC DNA]</scope>
    <source>
        <strain evidence="3 5">BC-23</strain>
        <strain evidence="4 6">NOV-77</strain>
        <strain evidence="2 7">ONT-3</strain>
    </source>
</reference>
<evidence type="ECO:0000256" key="1">
    <source>
        <dbReference type="SAM" id="MobiDB-lite"/>
    </source>
</evidence>
<accession>A0A6G0LC41</accession>
<evidence type="ECO:0000313" key="5">
    <source>
        <dbReference type="Proteomes" id="UP000476176"/>
    </source>
</evidence>
<evidence type="ECO:0000313" key="6">
    <source>
        <dbReference type="Proteomes" id="UP000486351"/>
    </source>
</evidence>
<dbReference type="EMBL" id="QXFX01000439">
    <property type="protein sequence ID" value="KAE9115643.1"/>
    <property type="molecule type" value="Genomic_DNA"/>
</dbReference>
<dbReference type="AlphaFoldDB" id="A0A6G0LC41"/>
<dbReference type="PANTHER" id="PTHR40866:SF1">
    <property type="entry name" value="BED-TYPE DOMAIN-CONTAINING PROTEIN"/>
    <property type="match status" value="1"/>
</dbReference>
<dbReference type="Proteomes" id="UP000488956">
    <property type="component" value="Unassembled WGS sequence"/>
</dbReference>
<evidence type="ECO:0000313" key="2">
    <source>
        <dbReference type="EMBL" id="KAE9115643.1"/>
    </source>
</evidence>
<evidence type="ECO:0000313" key="3">
    <source>
        <dbReference type="EMBL" id="KAE9235988.1"/>
    </source>
</evidence>
<proteinExistence type="predicted"/>
<dbReference type="EMBL" id="QXFY01000428">
    <property type="protein sequence ID" value="KAE9344655.1"/>
    <property type="molecule type" value="Genomic_DNA"/>
</dbReference>
<dbReference type="Proteomes" id="UP000486351">
    <property type="component" value="Unassembled WGS sequence"/>
</dbReference>
<sequence>MTAFDVITGKLKRHMMMATVRDIFDVVLDEYGNMEMYLTSDADIVERTGFERGLAKVHAGMEATHSRGERKVQHRLLAEPQAEPRPTTAAVAERSRSESVLPRFWTKK</sequence>
<dbReference type="PANTHER" id="PTHR40866">
    <property type="entry name" value="BED-TYPE DOMAIN-CONTAINING PROTEIN"/>
    <property type="match status" value="1"/>
</dbReference>
<comment type="caution">
    <text evidence="2">The sequence shown here is derived from an EMBL/GenBank/DDBJ whole genome shotgun (WGS) entry which is preliminary data.</text>
</comment>
<name>A0A6G0LC41_9STRA</name>